<proteinExistence type="predicted"/>
<keyword evidence="2" id="KW-1185">Reference proteome</keyword>
<dbReference type="GO" id="GO:0003997">
    <property type="term" value="F:acyl-CoA oxidase activity"/>
    <property type="evidence" value="ECO:0007669"/>
    <property type="project" value="UniProtKB-EC"/>
</dbReference>
<evidence type="ECO:0000313" key="1">
    <source>
        <dbReference type="EMBL" id="PRQ56437.1"/>
    </source>
</evidence>
<dbReference type="Proteomes" id="UP000238479">
    <property type="component" value="Chromosome 1"/>
</dbReference>
<comment type="caution">
    <text evidence="1">The sequence shown here is derived from an EMBL/GenBank/DDBJ whole genome shotgun (WGS) entry which is preliminary data.</text>
</comment>
<dbReference type="STRING" id="74649.A0A2P6SCQ2"/>
<organism evidence="1 2">
    <name type="scientific">Rosa chinensis</name>
    <name type="common">China rose</name>
    <dbReference type="NCBI Taxonomy" id="74649"/>
    <lineage>
        <taxon>Eukaryota</taxon>
        <taxon>Viridiplantae</taxon>
        <taxon>Streptophyta</taxon>
        <taxon>Embryophyta</taxon>
        <taxon>Tracheophyta</taxon>
        <taxon>Spermatophyta</taxon>
        <taxon>Magnoliopsida</taxon>
        <taxon>eudicotyledons</taxon>
        <taxon>Gunneridae</taxon>
        <taxon>Pentapetalae</taxon>
        <taxon>rosids</taxon>
        <taxon>fabids</taxon>
        <taxon>Rosales</taxon>
        <taxon>Rosaceae</taxon>
        <taxon>Rosoideae</taxon>
        <taxon>Rosoideae incertae sedis</taxon>
        <taxon>Rosa</taxon>
    </lineage>
</organism>
<accession>A0A2P6SCQ2</accession>
<gene>
    <name evidence="1" type="ORF">RchiOBHm_Chr1g0336421</name>
</gene>
<protein>
    <submittedName>
        <fullName evidence="1">Putative acyl-CoA oxidase</fullName>
        <ecNumber evidence="1">1.3.3.6</ecNumber>
    </submittedName>
</protein>
<sequence>MGRAINGENVLLEKYYLVSYSSKLLINNTFFSDIRVISKAVEYFRFLTQVSKALLAEFMTAQKRSKPFKALGSEHMNKPSPVFPSNLTSSTLQSLEFQLR</sequence>
<keyword evidence="1" id="KW-0560">Oxidoreductase</keyword>
<dbReference type="EC" id="1.3.3.6" evidence="1"/>
<dbReference type="AlphaFoldDB" id="A0A2P6SCQ2"/>
<dbReference type="Gramene" id="PRQ56437">
    <property type="protein sequence ID" value="PRQ56437"/>
    <property type="gene ID" value="RchiOBHm_Chr1g0336421"/>
</dbReference>
<name>A0A2P6SCQ2_ROSCH</name>
<reference evidence="1 2" key="1">
    <citation type="journal article" date="2018" name="Nat. Genet.">
        <title>The Rosa genome provides new insights in the design of modern roses.</title>
        <authorList>
            <person name="Bendahmane M."/>
        </authorList>
    </citation>
    <scope>NUCLEOTIDE SEQUENCE [LARGE SCALE GENOMIC DNA]</scope>
    <source>
        <strain evidence="2">cv. Old Blush</strain>
    </source>
</reference>
<evidence type="ECO:0000313" key="2">
    <source>
        <dbReference type="Proteomes" id="UP000238479"/>
    </source>
</evidence>
<dbReference type="EMBL" id="PDCK01000039">
    <property type="protein sequence ID" value="PRQ56437.1"/>
    <property type="molecule type" value="Genomic_DNA"/>
</dbReference>